<evidence type="ECO:0000313" key="2">
    <source>
        <dbReference type="EMBL" id="MBP2239820.1"/>
    </source>
</evidence>
<feature type="transmembrane region" description="Helical" evidence="1">
    <location>
        <begin position="29"/>
        <end position="50"/>
    </location>
</feature>
<reference evidence="2 3" key="1">
    <citation type="submission" date="2021-03" db="EMBL/GenBank/DDBJ databases">
        <title>Genomic Encyclopedia of Type Strains, Phase IV (KMG-IV): sequencing the most valuable type-strain genomes for metagenomic binning, comparative biology and taxonomic classification.</title>
        <authorList>
            <person name="Goeker M."/>
        </authorList>
    </citation>
    <scope>NUCLEOTIDE SEQUENCE [LARGE SCALE GENOMIC DNA]</scope>
    <source>
        <strain evidence="2 3">DSM 26675</strain>
    </source>
</reference>
<feature type="transmembrane region" description="Helical" evidence="1">
    <location>
        <begin position="133"/>
        <end position="166"/>
    </location>
</feature>
<keyword evidence="1" id="KW-1133">Transmembrane helix</keyword>
<accession>A0ABS4RBT8</accession>
<dbReference type="EMBL" id="JAGIKZ010000001">
    <property type="protein sequence ID" value="MBP2239820.1"/>
    <property type="molecule type" value="Genomic_DNA"/>
</dbReference>
<dbReference type="Proteomes" id="UP001519293">
    <property type="component" value="Unassembled WGS sequence"/>
</dbReference>
<comment type="caution">
    <text evidence="2">The sequence shown here is derived from an EMBL/GenBank/DDBJ whole genome shotgun (WGS) entry which is preliminary data.</text>
</comment>
<keyword evidence="1" id="KW-0472">Membrane</keyword>
<organism evidence="2 3">
    <name type="scientific">Cytobacillus eiseniae</name>
    <dbReference type="NCBI Taxonomy" id="762947"/>
    <lineage>
        <taxon>Bacteria</taxon>
        <taxon>Bacillati</taxon>
        <taxon>Bacillota</taxon>
        <taxon>Bacilli</taxon>
        <taxon>Bacillales</taxon>
        <taxon>Bacillaceae</taxon>
        <taxon>Cytobacillus</taxon>
    </lineage>
</organism>
<keyword evidence="1" id="KW-0812">Transmembrane</keyword>
<keyword evidence="3" id="KW-1185">Reference proteome</keyword>
<evidence type="ECO:0000256" key="1">
    <source>
        <dbReference type="SAM" id="Phobius"/>
    </source>
</evidence>
<proteinExistence type="predicted"/>
<dbReference type="PANTHER" id="PTHR33133">
    <property type="entry name" value="OS08G0107100 PROTEIN-RELATED"/>
    <property type="match status" value="1"/>
</dbReference>
<protein>
    <recommendedName>
        <fullName evidence="4">Glycerophosphoryl diester phosphodiesterase membrane domain-containing protein</fullName>
    </recommendedName>
</protein>
<dbReference type="PANTHER" id="PTHR33133:SF7">
    <property type="entry name" value="F26K24.10 PROTEIN-RELATED"/>
    <property type="match status" value="1"/>
</dbReference>
<evidence type="ECO:0008006" key="4">
    <source>
        <dbReference type="Google" id="ProtNLM"/>
    </source>
</evidence>
<feature type="transmembrane region" description="Helical" evidence="1">
    <location>
        <begin position="172"/>
        <end position="193"/>
    </location>
</feature>
<dbReference type="RefSeq" id="WP_066394261.1">
    <property type="nucleotide sequence ID" value="NZ_JAGIKZ010000001.1"/>
</dbReference>
<evidence type="ECO:0000313" key="3">
    <source>
        <dbReference type="Proteomes" id="UP001519293"/>
    </source>
</evidence>
<feature type="transmembrane region" description="Helical" evidence="1">
    <location>
        <begin position="224"/>
        <end position="244"/>
    </location>
</feature>
<sequence length="303" mass="33967">MDTKFSKPKTFGEILDHTFSLSKNRFSDFFLIMLILMGPVYLLQAIIQLFSGTSFFRELGNGDMWLEQIITSFDETVIPLESSVGIELGVILTGLIGIILFPIAEAAVIFAIDHIRKNEEYTVSSVIKEAFSRFWPILGSSILFGLIVFGIVLVPIVIVSLTGIFGAVIHPAFGIIMAIIFFLGFAVVVGYLLTRWSFYFCSVVIEKDSPGFTRSWRLTGKRTWLLMGLYIIFYIIIATISGAIELTFGLVLGNSVLQSIIVNFATILTTMFLTVGYAVMYFDLKTRHDADDIKDLIEDYKSY</sequence>
<feature type="transmembrane region" description="Helical" evidence="1">
    <location>
        <begin position="88"/>
        <end position="112"/>
    </location>
</feature>
<feature type="transmembrane region" description="Helical" evidence="1">
    <location>
        <begin position="256"/>
        <end position="279"/>
    </location>
</feature>
<name>A0ABS4RBT8_9BACI</name>
<gene>
    <name evidence="2" type="ORF">J2Z40_000373</name>
</gene>